<proteinExistence type="predicted"/>
<gene>
    <name evidence="1" type="ORF">Psal009_02187</name>
</gene>
<dbReference type="PROSITE" id="PS51257">
    <property type="entry name" value="PROKAR_LIPOPROTEIN"/>
    <property type="match status" value="1"/>
</dbReference>
<organism evidence="1 2">
    <name type="scientific">Piscirickettsia salmonis</name>
    <dbReference type="NCBI Taxonomy" id="1238"/>
    <lineage>
        <taxon>Bacteria</taxon>
        <taxon>Pseudomonadati</taxon>
        <taxon>Pseudomonadota</taxon>
        <taxon>Gammaproteobacteria</taxon>
        <taxon>Thiotrichales</taxon>
        <taxon>Piscirickettsiaceae</taxon>
        <taxon>Piscirickettsia</taxon>
    </lineage>
</organism>
<accession>A0A9Q6PSU9</accession>
<name>A0A9Q6PSU9_PISSA</name>
<dbReference type="Proteomes" id="UP000422232">
    <property type="component" value="Chromosome"/>
</dbReference>
<reference evidence="1 2" key="1">
    <citation type="submission" date="2019-04" db="EMBL/GenBank/DDBJ databases">
        <title>Complete genome sequencing of Piscirickettsia salmonis strain Psal-009.</title>
        <authorList>
            <person name="Schober I."/>
            <person name="Bunk B."/>
            <person name="Sproer C."/>
            <person name="Carril G.P."/>
            <person name="Riedel T."/>
            <person name="Flores-Herrera P.A."/>
            <person name="Nourdin-Galindo G."/>
            <person name="Marshall S.H."/>
            <person name="Overmann J."/>
        </authorList>
    </citation>
    <scope>NUCLEOTIDE SEQUENCE [LARGE SCALE GENOMIC DNA]</scope>
    <source>
        <strain evidence="1 2">Psal-009</strain>
    </source>
</reference>
<sequence>MKFFIKIIMAVGSLILLSACAGEPTNSLMANQCRSDLQQAYQDLDYAQANNFESTVNYTQAMTLLSAAKVQQEFNQFSSCVAKVKQARSYITMYGSAD</sequence>
<evidence type="ECO:0000313" key="1">
    <source>
        <dbReference type="EMBL" id="QGO06279.1"/>
    </source>
</evidence>
<dbReference type="AlphaFoldDB" id="A0A9Q6PSU9"/>
<evidence type="ECO:0000313" key="2">
    <source>
        <dbReference type="Proteomes" id="UP000422232"/>
    </source>
</evidence>
<protein>
    <submittedName>
        <fullName evidence="1">Uncharacterized protein</fullName>
    </submittedName>
</protein>
<dbReference type="EMBL" id="CP038908">
    <property type="protein sequence ID" value="QGO06279.1"/>
    <property type="molecule type" value="Genomic_DNA"/>
</dbReference>
<keyword evidence="2" id="KW-1185">Reference proteome</keyword>
<dbReference type="RefSeq" id="WP_032126206.1">
    <property type="nucleotide sequence ID" value="NZ_CP012413.1"/>
</dbReference>